<keyword evidence="5 8" id="KW-0378">Hydrolase</keyword>
<comment type="function">
    <text evidence="8">Toxic component of a toxin-antitoxin (TA) system. An RNase.</text>
</comment>
<dbReference type="GO" id="GO:0016787">
    <property type="term" value="F:hydrolase activity"/>
    <property type="evidence" value="ECO:0007669"/>
    <property type="project" value="UniProtKB-KW"/>
</dbReference>
<evidence type="ECO:0000256" key="8">
    <source>
        <dbReference type="HAMAP-Rule" id="MF_00265"/>
    </source>
</evidence>
<evidence type="ECO:0000256" key="6">
    <source>
        <dbReference type="ARBA" id="ARBA00022842"/>
    </source>
</evidence>
<evidence type="ECO:0000256" key="2">
    <source>
        <dbReference type="ARBA" id="ARBA00022649"/>
    </source>
</evidence>
<accession>A0AAU7CYA0</accession>
<evidence type="ECO:0000313" key="11">
    <source>
        <dbReference type="EMBL" id="XBH13340.1"/>
    </source>
</evidence>
<evidence type="ECO:0000256" key="7">
    <source>
        <dbReference type="ARBA" id="ARBA00038093"/>
    </source>
</evidence>
<dbReference type="InterPro" id="IPR029060">
    <property type="entry name" value="PIN-like_dom_sf"/>
</dbReference>
<dbReference type="InterPro" id="IPR002716">
    <property type="entry name" value="PIN_dom"/>
</dbReference>
<gene>
    <name evidence="8" type="primary">vapC</name>
    <name evidence="10" type="ORF">P4G45_15665</name>
    <name evidence="11" type="ORF">P8936_16875</name>
</gene>
<dbReference type="CDD" id="cd18737">
    <property type="entry name" value="PIN_VapC4-5_FitB-like"/>
    <property type="match status" value="1"/>
</dbReference>
<proteinExistence type="inferred from homology"/>
<dbReference type="SUPFAM" id="SSF88723">
    <property type="entry name" value="PIN domain-like"/>
    <property type="match status" value="1"/>
</dbReference>
<dbReference type="PANTHER" id="PTHR33653:SF1">
    <property type="entry name" value="RIBONUCLEASE VAPC2"/>
    <property type="match status" value="1"/>
</dbReference>
<dbReference type="EMBL" id="CP121195">
    <property type="protein sequence ID" value="XBH13340.1"/>
    <property type="molecule type" value="Genomic_DNA"/>
</dbReference>
<dbReference type="Gene3D" id="3.40.50.1010">
    <property type="entry name" value="5'-nuclease"/>
    <property type="match status" value="1"/>
</dbReference>
<dbReference type="EMBL" id="CP121194">
    <property type="protein sequence ID" value="XBH09905.1"/>
    <property type="molecule type" value="Genomic_DNA"/>
</dbReference>
<dbReference type="HAMAP" id="MF_00265">
    <property type="entry name" value="VapC_Nob1"/>
    <property type="match status" value="1"/>
</dbReference>
<evidence type="ECO:0000256" key="5">
    <source>
        <dbReference type="ARBA" id="ARBA00022801"/>
    </source>
</evidence>
<evidence type="ECO:0000313" key="10">
    <source>
        <dbReference type="EMBL" id="XBH09905.1"/>
    </source>
</evidence>
<feature type="binding site" evidence="8">
    <location>
        <position position="10"/>
    </location>
    <ligand>
        <name>Mg(2+)</name>
        <dbReference type="ChEBI" id="CHEBI:18420"/>
    </ligand>
</feature>
<dbReference type="PANTHER" id="PTHR33653">
    <property type="entry name" value="RIBONUCLEASE VAPC2"/>
    <property type="match status" value="1"/>
</dbReference>
<feature type="domain" description="PIN" evidence="9">
    <location>
        <begin position="7"/>
        <end position="108"/>
    </location>
</feature>
<keyword evidence="6 8" id="KW-0460">Magnesium</keyword>
<dbReference type="EC" id="3.1.-.-" evidence="8"/>
<dbReference type="RefSeq" id="WP_348267413.1">
    <property type="nucleotide sequence ID" value="NZ_CP121194.1"/>
</dbReference>
<feature type="binding site" evidence="8">
    <location>
        <position position="90"/>
    </location>
    <ligand>
        <name>Mg(2+)</name>
        <dbReference type="ChEBI" id="CHEBI:18420"/>
    </ligand>
</feature>
<comment type="cofactor">
    <cofactor evidence="1 8">
        <name>Mg(2+)</name>
        <dbReference type="ChEBI" id="CHEBI:18420"/>
    </cofactor>
</comment>
<dbReference type="InterPro" id="IPR022907">
    <property type="entry name" value="VapC_family"/>
</dbReference>
<name>A0AAU7D8B8_9BACT</name>
<dbReference type="Pfam" id="PF01850">
    <property type="entry name" value="PIN"/>
    <property type="match status" value="1"/>
</dbReference>
<keyword evidence="8" id="KW-0800">Toxin</keyword>
<dbReference type="GO" id="GO:0090729">
    <property type="term" value="F:toxin activity"/>
    <property type="evidence" value="ECO:0007669"/>
    <property type="project" value="UniProtKB-KW"/>
</dbReference>
<evidence type="ECO:0000259" key="9">
    <source>
        <dbReference type="Pfam" id="PF01850"/>
    </source>
</evidence>
<dbReference type="InterPro" id="IPR050556">
    <property type="entry name" value="Type_II_TA_system_RNase"/>
</dbReference>
<dbReference type="AlphaFoldDB" id="A0AAU7D8B8"/>
<sequence length="125" mass="14029">MSETTAVLFDTNILIDYLNGVAKADHEIRRSHDPAISIITWIEVMTGAANENEESVLRAFLANFLCLPITREVAERAALNRRQKKIKLPDAIILATAEVAKRQLVTRNVKDFPAGMRGVKIPYRI</sequence>
<comment type="similarity">
    <text evidence="7 8">Belongs to the PINc/VapC protein family.</text>
</comment>
<dbReference type="GO" id="GO:0000287">
    <property type="term" value="F:magnesium ion binding"/>
    <property type="evidence" value="ECO:0007669"/>
    <property type="project" value="UniProtKB-UniRule"/>
</dbReference>
<accession>A0AAU7D8B8</accession>
<dbReference type="GO" id="GO:0004540">
    <property type="term" value="F:RNA nuclease activity"/>
    <property type="evidence" value="ECO:0007669"/>
    <property type="project" value="InterPro"/>
</dbReference>
<reference evidence="11" key="1">
    <citation type="submission" date="2023-03" db="EMBL/GenBank/DDBJ databases">
        <title>Edaphobacter sp.</title>
        <authorList>
            <person name="Huber K.J."/>
            <person name="Papendorf J."/>
            <person name="Pilke C."/>
            <person name="Bunk B."/>
            <person name="Sproeer C."/>
            <person name="Pester M."/>
        </authorList>
    </citation>
    <scope>NUCLEOTIDE SEQUENCE</scope>
    <source>
        <strain evidence="10">DSM 109919</strain>
        <strain evidence="11">DSM 109920</strain>
    </source>
</reference>
<evidence type="ECO:0000256" key="1">
    <source>
        <dbReference type="ARBA" id="ARBA00001946"/>
    </source>
</evidence>
<keyword evidence="2 8" id="KW-1277">Toxin-antitoxin system</keyword>
<keyword evidence="4 8" id="KW-0479">Metal-binding</keyword>
<dbReference type="KEGG" id="epl:P4G45_15665"/>
<protein>
    <recommendedName>
        <fullName evidence="8">Ribonuclease VapC</fullName>
        <shortName evidence="8">RNase VapC</shortName>
        <ecNumber evidence="8">3.1.-.-</ecNumber>
    </recommendedName>
    <alternativeName>
        <fullName evidence="8">Toxin VapC</fullName>
    </alternativeName>
</protein>
<evidence type="ECO:0000256" key="4">
    <source>
        <dbReference type="ARBA" id="ARBA00022723"/>
    </source>
</evidence>
<organism evidence="11">
    <name type="scientific">Edaphobacter paludis</name>
    <dbReference type="NCBI Taxonomy" id="3035702"/>
    <lineage>
        <taxon>Bacteria</taxon>
        <taxon>Pseudomonadati</taxon>
        <taxon>Acidobacteriota</taxon>
        <taxon>Terriglobia</taxon>
        <taxon>Terriglobales</taxon>
        <taxon>Acidobacteriaceae</taxon>
        <taxon>Edaphobacter</taxon>
    </lineage>
</organism>
<keyword evidence="3 8" id="KW-0540">Nuclease</keyword>
<evidence type="ECO:0000256" key="3">
    <source>
        <dbReference type="ARBA" id="ARBA00022722"/>
    </source>
</evidence>